<keyword evidence="1" id="KW-0472">Membrane</keyword>
<dbReference type="EMBL" id="CM001402">
    <property type="protein sequence ID" value="EHO43118.1"/>
    <property type="molecule type" value="Genomic_DNA"/>
</dbReference>
<dbReference type="Proteomes" id="UP000004671">
    <property type="component" value="Chromosome"/>
</dbReference>
<dbReference type="AlphaFoldDB" id="H1XXJ4"/>
<dbReference type="Pfam" id="PF16149">
    <property type="entry name" value="DUF4857"/>
    <property type="match status" value="1"/>
</dbReference>
<evidence type="ECO:0000313" key="3">
    <source>
        <dbReference type="EMBL" id="EHO43118.1"/>
    </source>
</evidence>
<organism evidence="3 4">
    <name type="scientific">Caldithrix abyssi DSM 13497</name>
    <dbReference type="NCBI Taxonomy" id="880073"/>
    <lineage>
        <taxon>Bacteria</taxon>
        <taxon>Pseudomonadati</taxon>
        <taxon>Calditrichota</taxon>
        <taxon>Calditrichia</taxon>
        <taxon>Calditrichales</taxon>
        <taxon>Calditrichaceae</taxon>
        <taxon>Caldithrix</taxon>
    </lineage>
</organism>
<dbReference type="STRING" id="880073.Cabys_2458"/>
<evidence type="ECO:0000313" key="5">
    <source>
        <dbReference type="Proteomes" id="UP000183868"/>
    </source>
</evidence>
<dbReference type="eggNOG" id="ENOG502Z8VZ">
    <property type="taxonomic scope" value="Bacteria"/>
</dbReference>
<keyword evidence="4" id="KW-1185">Reference proteome</keyword>
<dbReference type="OrthoDB" id="5365245at2"/>
<dbReference type="KEGG" id="caby:Cabys_2458"/>
<dbReference type="PaxDb" id="880073-Calab_3519"/>
<dbReference type="InParanoid" id="H1XXJ4"/>
<accession>H1XXJ4</accession>
<keyword evidence="1" id="KW-0812">Transmembrane</keyword>
<protein>
    <recommendedName>
        <fullName evidence="6">DUF4857 domain-containing protein</fullName>
    </recommendedName>
</protein>
<dbReference type="HOGENOM" id="CLU_053148_0_0_0"/>
<reference evidence="2 5" key="2">
    <citation type="submission" date="2016-11" db="EMBL/GenBank/DDBJ databases">
        <title>Genomic analysis of Caldithrix abyssi and proposal of a novel bacterial phylum Caldithrichaeota.</title>
        <authorList>
            <person name="Kublanov I."/>
            <person name="Sigalova O."/>
            <person name="Gavrilov S."/>
            <person name="Lebedinsky A."/>
            <person name="Ivanova N."/>
            <person name="Daum C."/>
            <person name="Reddy T."/>
            <person name="Klenk H.P."/>
            <person name="Goker M."/>
            <person name="Reva O."/>
            <person name="Miroshnichenko M."/>
            <person name="Kyprides N."/>
            <person name="Woyke T."/>
            <person name="Gelfand M."/>
        </authorList>
    </citation>
    <scope>NUCLEOTIDE SEQUENCE [LARGE SCALE GENOMIC DNA]</scope>
    <source>
        <strain evidence="2 5">LF13</strain>
    </source>
</reference>
<dbReference type="InterPro" id="IPR032333">
    <property type="entry name" value="DUF4857"/>
</dbReference>
<keyword evidence="1" id="KW-1133">Transmembrane helix</keyword>
<dbReference type="RefSeq" id="WP_006930604.1">
    <property type="nucleotide sequence ID" value="NZ_CM001402.1"/>
</dbReference>
<evidence type="ECO:0008006" key="6">
    <source>
        <dbReference type="Google" id="ProtNLM"/>
    </source>
</evidence>
<dbReference type="Proteomes" id="UP000183868">
    <property type="component" value="Chromosome"/>
</dbReference>
<proteinExistence type="predicted"/>
<evidence type="ECO:0000256" key="1">
    <source>
        <dbReference type="SAM" id="Phobius"/>
    </source>
</evidence>
<gene>
    <name evidence="2" type="ORF">Cabys_2458</name>
    <name evidence="3" type="ORF">Calab_3519</name>
</gene>
<evidence type="ECO:0000313" key="2">
    <source>
        <dbReference type="EMBL" id="APF19207.1"/>
    </source>
</evidence>
<feature type="transmembrane region" description="Helical" evidence="1">
    <location>
        <begin position="356"/>
        <end position="375"/>
    </location>
</feature>
<feature type="transmembrane region" description="Helical" evidence="1">
    <location>
        <begin position="7"/>
        <end position="28"/>
    </location>
</feature>
<name>H1XXJ4_CALAY</name>
<feature type="transmembrane region" description="Helical" evidence="1">
    <location>
        <begin position="387"/>
        <end position="406"/>
    </location>
</feature>
<dbReference type="EMBL" id="CP018099">
    <property type="protein sequence ID" value="APF19207.1"/>
    <property type="molecule type" value="Genomic_DNA"/>
</dbReference>
<evidence type="ECO:0000313" key="4">
    <source>
        <dbReference type="Proteomes" id="UP000004671"/>
    </source>
</evidence>
<reference evidence="3 4" key="1">
    <citation type="submission" date="2011-09" db="EMBL/GenBank/DDBJ databases">
        <title>The permanent draft genome of Caldithrix abyssi DSM 13497.</title>
        <authorList>
            <consortium name="US DOE Joint Genome Institute (JGI-PGF)"/>
            <person name="Lucas S."/>
            <person name="Han J."/>
            <person name="Lapidus A."/>
            <person name="Bruce D."/>
            <person name="Goodwin L."/>
            <person name="Pitluck S."/>
            <person name="Peters L."/>
            <person name="Kyrpides N."/>
            <person name="Mavromatis K."/>
            <person name="Ivanova N."/>
            <person name="Mikhailova N."/>
            <person name="Chertkov O."/>
            <person name="Detter J.C."/>
            <person name="Tapia R."/>
            <person name="Han C."/>
            <person name="Land M."/>
            <person name="Hauser L."/>
            <person name="Markowitz V."/>
            <person name="Cheng J.-F."/>
            <person name="Hugenholtz P."/>
            <person name="Woyke T."/>
            <person name="Wu D."/>
            <person name="Spring S."/>
            <person name="Brambilla E."/>
            <person name="Klenk H.-P."/>
            <person name="Eisen J.A."/>
        </authorList>
    </citation>
    <scope>NUCLEOTIDE SEQUENCE [LARGE SCALE GENOMIC DNA]</scope>
    <source>
        <strain evidence="3 4">DSM 13497</strain>
    </source>
</reference>
<sequence>MIIKISRLFIILIVILVSAVYIPEYYWLSFEKKTPSPMAYYSPILENYLIAYYDDGFYYKTKDGKRFTRDEADPLLPFFNYRILAAKGQMPDSIKGHKVDLKEIRLNNLFIRIRPKHINVPVIPLYPLMEANPPRLSLSIPDDFFRITPQGIEFINAATNELNTKKSEKFTRALKDEGFVFPAQKVFGNITTRKPFDEGYFIVDKNGQLFHLKMIDGEPFCRNTHKPDSIDVRVIFINERDLREFYGVVIDTKNQVYFLMYDQYRFQKIPISNYNPDEDNLYILGNLMYRIFNIKKDTQLLSFTTNRQYQLIATYQESWPGFYQSTAGIITKYFFPFTLQIRKSTTEFASFYFDDFSPKAIIFNVLLLFLAMYIFKKRRQKIKNSWFDLVIILVTGIYGFIGVSLFEPPVD</sequence>